<sequence>MTPCYDRENYKWHDRKNYKQRFQKCFDGNHRLSFICLHDKKEITYLAHWIEECIKDKQTVVKVVYYSKAKASRKHVILKYIADKLGGRDKFPKYYNEDDTLSKPKKSQITLNNKLVNYFSAGNDIDYEKIEQKVDPKITINDATYVEKSIDRKREDAIDSLMEKFVIDITEIVKTEQKILFLFIFGKGGLSAFDEDFQDWFLTDFCDKMKSISGIKICVLNESSYDDSITLVSDLYFDIPAKLEYSEMLEAANEHFKGFSIDTTSFCRDAITDNKNSYCDFARELSVAIENTNEGVS</sequence>
<accession>A0A0F3GNS2</accession>
<name>A0A0F3GNS2_9BACT</name>
<proteinExistence type="predicted"/>
<gene>
    <name evidence="1" type="ORF">MBAV_004172</name>
</gene>
<keyword evidence="2" id="KW-1185">Reference proteome</keyword>
<evidence type="ECO:0000313" key="1">
    <source>
        <dbReference type="EMBL" id="KJU83634.1"/>
    </source>
</evidence>
<comment type="caution">
    <text evidence="1">The sequence shown here is derived from an EMBL/GenBank/DDBJ whole genome shotgun (WGS) entry which is preliminary data.</text>
</comment>
<dbReference type="EMBL" id="LACI01001807">
    <property type="protein sequence ID" value="KJU83634.1"/>
    <property type="molecule type" value="Genomic_DNA"/>
</dbReference>
<dbReference type="AlphaFoldDB" id="A0A0F3GNS2"/>
<evidence type="ECO:0000313" key="2">
    <source>
        <dbReference type="Proteomes" id="UP000033423"/>
    </source>
</evidence>
<reference evidence="1 2" key="1">
    <citation type="submission" date="2015-02" db="EMBL/GenBank/DDBJ databases">
        <title>Single-cell genomics of uncultivated deep-branching MTB reveals a conserved set of magnetosome genes.</title>
        <authorList>
            <person name="Kolinko S."/>
            <person name="Richter M."/>
            <person name="Glockner F.O."/>
            <person name="Brachmann A."/>
            <person name="Schuler D."/>
        </authorList>
    </citation>
    <scope>NUCLEOTIDE SEQUENCE [LARGE SCALE GENOMIC DNA]</scope>
    <source>
        <strain evidence="1">TM-1</strain>
    </source>
</reference>
<dbReference type="Proteomes" id="UP000033423">
    <property type="component" value="Unassembled WGS sequence"/>
</dbReference>
<organism evidence="1 2">
    <name type="scientific">Candidatus Magnetobacterium bavaricum</name>
    <dbReference type="NCBI Taxonomy" id="29290"/>
    <lineage>
        <taxon>Bacteria</taxon>
        <taxon>Pseudomonadati</taxon>
        <taxon>Nitrospirota</taxon>
        <taxon>Thermodesulfovibrionia</taxon>
        <taxon>Thermodesulfovibrionales</taxon>
        <taxon>Candidatus Magnetobacteriaceae</taxon>
        <taxon>Candidatus Magnetobacterium</taxon>
    </lineage>
</organism>
<protein>
    <submittedName>
        <fullName evidence="1">Uncharacterized protein</fullName>
    </submittedName>
</protein>